<dbReference type="Gene3D" id="1.10.10.10">
    <property type="entry name" value="Winged helix-like DNA-binding domain superfamily/Winged helix DNA-binding domain"/>
    <property type="match status" value="1"/>
</dbReference>
<dbReference type="SUPFAM" id="SSF53850">
    <property type="entry name" value="Periplasmic binding protein-like II"/>
    <property type="match status" value="1"/>
</dbReference>
<dbReference type="SUPFAM" id="SSF46785">
    <property type="entry name" value="Winged helix' DNA-binding domain"/>
    <property type="match status" value="1"/>
</dbReference>
<dbReference type="PANTHER" id="PTHR30118">
    <property type="entry name" value="HTH-TYPE TRANSCRIPTIONAL REGULATOR LEUO-RELATED"/>
    <property type="match status" value="1"/>
</dbReference>
<dbReference type="InterPro" id="IPR050389">
    <property type="entry name" value="LysR-type_TF"/>
</dbReference>
<accession>A0A1E7ZAE3</accession>
<dbReference type="GO" id="GO:0003700">
    <property type="term" value="F:DNA-binding transcription factor activity"/>
    <property type="evidence" value="ECO:0007669"/>
    <property type="project" value="InterPro"/>
</dbReference>
<dbReference type="GO" id="GO:0003677">
    <property type="term" value="F:DNA binding"/>
    <property type="evidence" value="ECO:0007669"/>
    <property type="project" value="UniProtKB-KW"/>
</dbReference>
<proteinExistence type="inferred from homology"/>
<evidence type="ECO:0000256" key="1">
    <source>
        <dbReference type="ARBA" id="ARBA00009437"/>
    </source>
</evidence>
<keyword evidence="3" id="KW-0238">DNA-binding</keyword>
<dbReference type="InterPro" id="IPR005119">
    <property type="entry name" value="LysR_subst-bd"/>
</dbReference>
<dbReference type="Pfam" id="PF00126">
    <property type="entry name" value="HTH_1"/>
    <property type="match status" value="1"/>
</dbReference>
<gene>
    <name evidence="6" type="ORF">BFC18_14260</name>
</gene>
<dbReference type="EMBL" id="MDHN01000029">
    <property type="protein sequence ID" value="OFC70489.1"/>
    <property type="molecule type" value="Genomic_DNA"/>
</dbReference>
<evidence type="ECO:0000256" key="3">
    <source>
        <dbReference type="ARBA" id="ARBA00023125"/>
    </source>
</evidence>
<dbReference type="STRING" id="1656094.BFC18_14260"/>
<comment type="similarity">
    <text evidence="1">Belongs to the LysR transcriptional regulatory family.</text>
</comment>
<dbReference type="PROSITE" id="PS50931">
    <property type="entry name" value="HTH_LYSR"/>
    <property type="match status" value="1"/>
</dbReference>
<protein>
    <submittedName>
        <fullName evidence="6">Transcriptional regulator</fullName>
    </submittedName>
</protein>
<comment type="caution">
    <text evidence="6">The sequence shown here is derived from an EMBL/GenBank/DDBJ whole genome shotgun (WGS) entry which is preliminary data.</text>
</comment>
<dbReference type="PRINTS" id="PR00039">
    <property type="entry name" value="HTHLYSR"/>
</dbReference>
<evidence type="ECO:0000256" key="4">
    <source>
        <dbReference type="ARBA" id="ARBA00023163"/>
    </source>
</evidence>
<dbReference type="InterPro" id="IPR036390">
    <property type="entry name" value="WH_DNA-bd_sf"/>
</dbReference>
<feature type="domain" description="HTH lysR-type" evidence="5">
    <location>
        <begin position="5"/>
        <end position="62"/>
    </location>
</feature>
<organism evidence="6 7">
    <name type="scientific">Alteromonas confluentis</name>
    <dbReference type="NCBI Taxonomy" id="1656094"/>
    <lineage>
        <taxon>Bacteria</taxon>
        <taxon>Pseudomonadati</taxon>
        <taxon>Pseudomonadota</taxon>
        <taxon>Gammaproteobacteria</taxon>
        <taxon>Alteromonadales</taxon>
        <taxon>Alteromonadaceae</taxon>
        <taxon>Alteromonas/Salinimonas group</taxon>
        <taxon>Alteromonas</taxon>
    </lineage>
</organism>
<keyword evidence="7" id="KW-1185">Reference proteome</keyword>
<dbReference type="OrthoDB" id="8839911at2"/>
<dbReference type="Pfam" id="PF03466">
    <property type="entry name" value="LysR_substrate"/>
    <property type="match status" value="1"/>
</dbReference>
<dbReference type="Gene3D" id="3.40.190.10">
    <property type="entry name" value="Periplasmic binding protein-like II"/>
    <property type="match status" value="2"/>
</dbReference>
<evidence type="ECO:0000313" key="6">
    <source>
        <dbReference type="EMBL" id="OFC70489.1"/>
    </source>
</evidence>
<keyword evidence="2" id="KW-0805">Transcription regulation</keyword>
<evidence type="ECO:0000259" key="5">
    <source>
        <dbReference type="PROSITE" id="PS50931"/>
    </source>
</evidence>
<dbReference type="AlphaFoldDB" id="A0A1E7ZAE3"/>
<dbReference type="PANTHER" id="PTHR30118:SF15">
    <property type="entry name" value="TRANSCRIPTIONAL REGULATORY PROTEIN"/>
    <property type="match status" value="1"/>
</dbReference>
<dbReference type="InterPro" id="IPR037402">
    <property type="entry name" value="YidZ_PBP2"/>
</dbReference>
<dbReference type="InterPro" id="IPR000847">
    <property type="entry name" value="LysR_HTH_N"/>
</dbReference>
<keyword evidence="4" id="KW-0804">Transcription</keyword>
<evidence type="ECO:0000313" key="7">
    <source>
        <dbReference type="Proteomes" id="UP000175691"/>
    </source>
</evidence>
<name>A0A1E7ZAE3_9ALTE</name>
<reference evidence="6 7" key="1">
    <citation type="submission" date="2016-08" db="EMBL/GenBank/DDBJ databases">
        <authorList>
            <person name="Seilhamer J.J."/>
        </authorList>
    </citation>
    <scope>NUCLEOTIDE SEQUENCE [LARGE SCALE GENOMIC DNA]</scope>
    <source>
        <strain evidence="6 7">KCTC 42603</strain>
    </source>
</reference>
<evidence type="ECO:0000256" key="2">
    <source>
        <dbReference type="ARBA" id="ARBA00023015"/>
    </source>
</evidence>
<dbReference type="InterPro" id="IPR036388">
    <property type="entry name" value="WH-like_DNA-bd_sf"/>
</dbReference>
<dbReference type="CDD" id="cd08417">
    <property type="entry name" value="PBP2_Nitroaromatics_like"/>
    <property type="match status" value="1"/>
</dbReference>
<dbReference type="Proteomes" id="UP000175691">
    <property type="component" value="Unassembled WGS sequence"/>
</dbReference>
<sequence length="305" mass="35111">MLRNTNLNLLRTLHVLLQEAHVSKAAQRLHITQSAVSRQLAQLRDIWQDELLVRNGNVLIMTPKAEMLKAKLDTLMDDFDLLLAETVFDPENWFGELVLSSSDYVAQYVMPDVCKRLSKQAPNLAVSLRLWEPEYIHRLHELNIDIASTMLPHKPDGISGIRIGADHSVLVMHQSHPLASKKHVTVNELIAYPHIKITGGADKDTFVDDILRQQDLQRRVHLRVPFFNAALSHLQVFDGLMVMPEHIAESLGDSWNIVYKPLPFNVEENQYWLIWHPKYDNDIRHKWAREQVKDAIAHCESSIQL</sequence>